<dbReference type="EMBL" id="GGEC01027334">
    <property type="protein sequence ID" value="MBX07818.1"/>
    <property type="molecule type" value="Transcribed_RNA"/>
</dbReference>
<proteinExistence type="predicted"/>
<name>A0A2P2KQ29_RHIMU</name>
<sequence>MHASKTRTNNCLAHISKLWKRLGAGPPLNRITVTKNIAKIKKQVIQLLSLQFLPLSLVYSFRNFPLALPRTSVFRCLHCFIPVIHRRSRNL</sequence>
<dbReference type="AlphaFoldDB" id="A0A2P2KQ29"/>
<evidence type="ECO:0000313" key="1">
    <source>
        <dbReference type="EMBL" id="MBX07818.1"/>
    </source>
</evidence>
<protein>
    <submittedName>
        <fullName evidence="1">Transcription factor bHLH47 isoform X2</fullName>
    </submittedName>
</protein>
<accession>A0A2P2KQ29</accession>
<organism evidence="1">
    <name type="scientific">Rhizophora mucronata</name>
    <name type="common">Asiatic mangrove</name>
    <dbReference type="NCBI Taxonomy" id="61149"/>
    <lineage>
        <taxon>Eukaryota</taxon>
        <taxon>Viridiplantae</taxon>
        <taxon>Streptophyta</taxon>
        <taxon>Embryophyta</taxon>
        <taxon>Tracheophyta</taxon>
        <taxon>Spermatophyta</taxon>
        <taxon>Magnoliopsida</taxon>
        <taxon>eudicotyledons</taxon>
        <taxon>Gunneridae</taxon>
        <taxon>Pentapetalae</taxon>
        <taxon>rosids</taxon>
        <taxon>fabids</taxon>
        <taxon>Malpighiales</taxon>
        <taxon>Rhizophoraceae</taxon>
        <taxon>Rhizophora</taxon>
    </lineage>
</organism>
<reference evidence="1" key="1">
    <citation type="submission" date="2018-02" db="EMBL/GenBank/DDBJ databases">
        <title>Rhizophora mucronata_Transcriptome.</title>
        <authorList>
            <person name="Meera S.P."/>
            <person name="Sreeshan A."/>
            <person name="Augustine A."/>
        </authorList>
    </citation>
    <scope>NUCLEOTIDE SEQUENCE</scope>
    <source>
        <tissue evidence="1">Leaf</tissue>
    </source>
</reference>